<accession>A0A370B3H4</accession>
<dbReference type="Pfam" id="PF13304">
    <property type="entry name" value="AAA_21"/>
    <property type="match status" value="2"/>
</dbReference>
<dbReference type="GO" id="GO:0005524">
    <property type="term" value="F:ATP binding"/>
    <property type="evidence" value="ECO:0007669"/>
    <property type="project" value="UniProtKB-KW"/>
</dbReference>
<dbReference type="PANTHER" id="PTHR40396:SF1">
    <property type="entry name" value="ATPASE AAA-TYPE CORE DOMAIN-CONTAINING PROTEIN"/>
    <property type="match status" value="1"/>
</dbReference>
<gene>
    <name evidence="2" type="ORF">DVH02_20205</name>
</gene>
<dbReference type="EMBL" id="QQNA01000158">
    <property type="protein sequence ID" value="RDG36407.1"/>
    <property type="molecule type" value="Genomic_DNA"/>
</dbReference>
<dbReference type="InterPro" id="IPR003959">
    <property type="entry name" value="ATPase_AAA_core"/>
</dbReference>
<dbReference type="InterPro" id="IPR027417">
    <property type="entry name" value="P-loop_NTPase"/>
</dbReference>
<dbReference type="PANTHER" id="PTHR40396">
    <property type="entry name" value="ATPASE-LIKE PROTEIN"/>
    <property type="match status" value="1"/>
</dbReference>
<dbReference type="GO" id="GO:0016887">
    <property type="term" value="F:ATP hydrolysis activity"/>
    <property type="evidence" value="ECO:0007669"/>
    <property type="project" value="InterPro"/>
</dbReference>
<feature type="domain" description="ATPase AAA-type core" evidence="1">
    <location>
        <begin position="35"/>
        <end position="132"/>
    </location>
</feature>
<dbReference type="Proteomes" id="UP000253741">
    <property type="component" value="Unassembled WGS sequence"/>
</dbReference>
<dbReference type="RefSeq" id="WP_114625239.1">
    <property type="nucleotide sequence ID" value="NZ_QQNA01000158.1"/>
</dbReference>
<keyword evidence="3" id="KW-1185">Reference proteome</keyword>
<evidence type="ECO:0000313" key="3">
    <source>
        <dbReference type="Proteomes" id="UP000253741"/>
    </source>
</evidence>
<name>A0A370B3H4_9ACTN</name>
<dbReference type="OrthoDB" id="9809324at2"/>
<dbReference type="Gene3D" id="3.40.50.300">
    <property type="entry name" value="P-loop containing nucleotide triphosphate hydrolases"/>
    <property type="match status" value="1"/>
</dbReference>
<protein>
    <submittedName>
        <fullName evidence="2">ATP-binding protein</fullName>
    </submittedName>
</protein>
<reference evidence="2 3" key="1">
    <citation type="submission" date="2018-07" db="EMBL/GenBank/DDBJ databases">
        <title>Streptomyces species from bats.</title>
        <authorList>
            <person name="Dunlap C."/>
        </authorList>
    </citation>
    <scope>NUCLEOTIDE SEQUENCE [LARGE SCALE GENOMIC DNA]</scope>
    <source>
        <strain evidence="2 3">AC230</strain>
    </source>
</reference>
<feature type="domain" description="ATPase AAA-type core" evidence="1">
    <location>
        <begin position="227"/>
        <end position="345"/>
    </location>
</feature>
<organism evidence="2 3">
    <name type="scientific">Streptomyces corynorhini</name>
    <dbReference type="NCBI Taxonomy" id="2282652"/>
    <lineage>
        <taxon>Bacteria</taxon>
        <taxon>Bacillati</taxon>
        <taxon>Actinomycetota</taxon>
        <taxon>Actinomycetes</taxon>
        <taxon>Kitasatosporales</taxon>
        <taxon>Streptomycetaceae</taxon>
        <taxon>Streptomyces</taxon>
    </lineage>
</organism>
<proteinExistence type="predicted"/>
<evidence type="ECO:0000313" key="2">
    <source>
        <dbReference type="EMBL" id="RDG36407.1"/>
    </source>
</evidence>
<sequence>MLLSFRVANHGSLREPQELNLVPAYGDDRPAVPVVALFGANASGKSTVVDAFRFFKGAVRESQARWLPGAPVPRRPFLLDHTSRSEPSSYGVDLLLDGVRYVYGFGVTDTEVTEEWLYAYPKGRKRVLFEREGLGMTYGATLTGERVAAERLMRPNSLYLSAAAQSSHKQLSAIWGELGGTVLDDDTRDIVSSGGGHVVWVYEALASVGLPVGKDLLAAADLGVHGIRSGSERNPAAEKISHLQKSRMPDEAHNAMALTLEFVHRVGDEEFALPVEAESAGTKTWLTMATTALVDILNGHTMWVDEIDVSLHPLLTAKLLTLFQDPELNQRNAQLIFTTHDASLLGTMLGDQVLRRDQVWFVEKDAKTGASELYPLTDFKPRKGENFERRYLAGSYGAVPLLPETAFEDMLKKYWGTHGQAVPT</sequence>
<keyword evidence="2" id="KW-0547">Nucleotide-binding</keyword>
<dbReference type="AlphaFoldDB" id="A0A370B3H4"/>
<dbReference type="SUPFAM" id="SSF52540">
    <property type="entry name" value="P-loop containing nucleoside triphosphate hydrolases"/>
    <property type="match status" value="1"/>
</dbReference>
<keyword evidence="2" id="KW-0067">ATP-binding</keyword>
<comment type="caution">
    <text evidence="2">The sequence shown here is derived from an EMBL/GenBank/DDBJ whole genome shotgun (WGS) entry which is preliminary data.</text>
</comment>
<evidence type="ECO:0000259" key="1">
    <source>
        <dbReference type="Pfam" id="PF13304"/>
    </source>
</evidence>